<accession>A0ABP0URT9</accession>
<evidence type="ECO:0000313" key="2">
    <source>
        <dbReference type="Proteomes" id="UP001497512"/>
    </source>
</evidence>
<name>A0ABP0URT9_9BRYO</name>
<protein>
    <submittedName>
        <fullName evidence="1">Uncharacterized protein</fullName>
    </submittedName>
</protein>
<proteinExistence type="predicted"/>
<keyword evidence="2" id="KW-1185">Reference proteome</keyword>
<evidence type="ECO:0000313" key="1">
    <source>
        <dbReference type="EMBL" id="CAK9228273.1"/>
    </source>
</evidence>
<dbReference type="Proteomes" id="UP001497512">
    <property type="component" value="Chromosome 6"/>
</dbReference>
<organism evidence="1 2">
    <name type="scientific">Sphagnum troendelagicum</name>
    <dbReference type="NCBI Taxonomy" id="128251"/>
    <lineage>
        <taxon>Eukaryota</taxon>
        <taxon>Viridiplantae</taxon>
        <taxon>Streptophyta</taxon>
        <taxon>Embryophyta</taxon>
        <taxon>Bryophyta</taxon>
        <taxon>Sphagnophytina</taxon>
        <taxon>Sphagnopsida</taxon>
        <taxon>Sphagnales</taxon>
        <taxon>Sphagnaceae</taxon>
        <taxon>Sphagnum</taxon>
    </lineage>
</organism>
<dbReference type="EMBL" id="OZ019898">
    <property type="protein sequence ID" value="CAK9228273.1"/>
    <property type="molecule type" value="Genomic_DNA"/>
</dbReference>
<gene>
    <name evidence="1" type="ORF">CSSPTR1EN2_LOCUS18913</name>
</gene>
<sequence>MLAGFHAGMILAQPIPAGPIMARAIFSGYNKQAILMCLRERARTSPFRALKCEVYYCYRFGDSKFGVFFYSPAQVAIRCTTEHVDRFDVNYVAVWVHVAPAHRITQHAVARAHVTKVMIHVRGSEAKNRDIDCPPKEIFVQELLGGICMLQIMS</sequence>
<reference evidence="1" key="1">
    <citation type="submission" date="2024-02" db="EMBL/GenBank/DDBJ databases">
        <authorList>
            <consortium name="ELIXIR-Norway"/>
            <consortium name="Elixir Norway"/>
        </authorList>
    </citation>
    <scope>NUCLEOTIDE SEQUENCE</scope>
</reference>